<name>A0A9P8SGK9_9HYPO</name>
<dbReference type="PANTHER" id="PTHR19846:SF0">
    <property type="entry name" value="PRE-MRNA PROCESSING FACTOR 4"/>
    <property type="match status" value="1"/>
</dbReference>
<feature type="repeat" description="WD" evidence="3">
    <location>
        <begin position="70"/>
        <end position="109"/>
    </location>
</feature>
<dbReference type="GO" id="GO:0046540">
    <property type="term" value="C:U4/U6 x U5 tri-snRNP complex"/>
    <property type="evidence" value="ECO:0007669"/>
    <property type="project" value="TreeGrafter"/>
</dbReference>
<dbReference type="CDD" id="cd00200">
    <property type="entry name" value="WD40"/>
    <property type="match status" value="1"/>
</dbReference>
<keyword evidence="1 3" id="KW-0853">WD repeat</keyword>
<evidence type="ECO:0000313" key="6">
    <source>
        <dbReference type="Proteomes" id="UP000824596"/>
    </source>
</evidence>
<reference evidence="5" key="1">
    <citation type="submission" date="2021-09" db="EMBL/GenBank/DDBJ databases">
        <title>A high-quality genome of the endoparasitic fungus Hirsutella rhossiliensis with a comparison of Hirsutella genomes reveals transposable elements contributing to genome size variation.</title>
        <authorList>
            <person name="Lin R."/>
            <person name="Jiao Y."/>
            <person name="Sun X."/>
            <person name="Ling J."/>
            <person name="Xie B."/>
            <person name="Cheng X."/>
        </authorList>
    </citation>
    <scope>NUCLEOTIDE SEQUENCE</scope>
    <source>
        <strain evidence="5">HR02</strain>
    </source>
</reference>
<dbReference type="PRINTS" id="PR00320">
    <property type="entry name" value="GPROTEINBRPT"/>
</dbReference>
<dbReference type="InterPro" id="IPR019775">
    <property type="entry name" value="WD40_repeat_CS"/>
</dbReference>
<evidence type="ECO:0000256" key="1">
    <source>
        <dbReference type="ARBA" id="ARBA00022574"/>
    </source>
</evidence>
<keyword evidence="6" id="KW-1185">Reference proteome</keyword>
<dbReference type="SMART" id="SM00320">
    <property type="entry name" value="WD40"/>
    <property type="match status" value="3"/>
</dbReference>
<keyword evidence="2" id="KW-0677">Repeat</keyword>
<feature type="repeat" description="WD" evidence="3">
    <location>
        <begin position="1"/>
        <end position="29"/>
    </location>
</feature>
<comment type="caution">
    <text evidence="5">The sequence shown here is derived from an EMBL/GenBank/DDBJ whole genome shotgun (WGS) entry which is preliminary data.</text>
</comment>
<dbReference type="OrthoDB" id="190105at2759"/>
<feature type="repeat" description="WD" evidence="3">
    <location>
        <begin position="128"/>
        <end position="160"/>
    </location>
</feature>
<feature type="repeat" description="WD" evidence="3">
    <location>
        <begin position="30"/>
        <end position="69"/>
    </location>
</feature>
<evidence type="ECO:0000313" key="5">
    <source>
        <dbReference type="EMBL" id="KAH0960605.1"/>
    </source>
</evidence>
<feature type="region of interest" description="Disordered" evidence="4">
    <location>
        <begin position="229"/>
        <end position="269"/>
    </location>
</feature>
<dbReference type="InterPro" id="IPR020472">
    <property type="entry name" value="WD40_PAC1"/>
</dbReference>
<dbReference type="SUPFAM" id="SSF50978">
    <property type="entry name" value="WD40 repeat-like"/>
    <property type="match status" value="1"/>
</dbReference>
<gene>
    <name evidence="5" type="ORF">HRG_08760</name>
</gene>
<evidence type="ECO:0000256" key="4">
    <source>
        <dbReference type="SAM" id="MobiDB-lite"/>
    </source>
</evidence>
<dbReference type="AlphaFoldDB" id="A0A9P8SGK9"/>
<dbReference type="InterPro" id="IPR001680">
    <property type="entry name" value="WD40_rpt"/>
</dbReference>
<dbReference type="PROSITE" id="PS50294">
    <property type="entry name" value="WD_REPEATS_REGION"/>
    <property type="match status" value="3"/>
</dbReference>
<dbReference type="PROSITE" id="PS00678">
    <property type="entry name" value="WD_REPEATS_1"/>
    <property type="match status" value="2"/>
</dbReference>
<dbReference type="GO" id="GO:0000398">
    <property type="term" value="P:mRNA splicing, via spliceosome"/>
    <property type="evidence" value="ECO:0007669"/>
    <property type="project" value="TreeGrafter"/>
</dbReference>
<evidence type="ECO:0000256" key="2">
    <source>
        <dbReference type="ARBA" id="ARBA00022737"/>
    </source>
</evidence>
<dbReference type="GO" id="GO:0030621">
    <property type="term" value="F:U4 snRNA binding"/>
    <property type="evidence" value="ECO:0007669"/>
    <property type="project" value="TreeGrafter"/>
</dbReference>
<protein>
    <submittedName>
        <fullName evidence="5">WD domain, g-beta repeat domain-containing protein</fullName>
    </submittedName>
</protein>
<dbReference type="Proteomes" id="UP000824596">
    <property type="component" value="Unassembled WGS sequence"/>
</dbReference>
<sequence length="269" mass="29730">MADANTAISGSRDTTLRIWDIRTGLCRNVLVGHQSSVRCLEIKGDIVVSGSYDTFARVWSISEGRCLQTLQGHFSQIYAIAFDGKRVVTGSLDTNVRVWDPTTGECLAILQGHTSLVGQLQMRETLCVTSLQFDDTRVVSGGSDGRVKIWDLKTGHLVRELIAQGEAVWRVAFEEEKCVALALRHGRTVMEVWSFSPPEEKQYERPLSLQQRVLEDDPERPSSARLEYRAGKAPFACPSQDTAAQDVDMQDAGPSTAPLQGGNKTFFLP</sequence>
<organism evidence="5 6">
    <name type="scientific">Hirsutella rhossiliensis</name>
    <dbReference type="NCBI Taxonomy" id="111463"/>
    <lineage>
        <taxon>Eukaryota</taxon>
        <taxon>Fungi</taxon>
        <taxon>Dikarya</taxon>
        <taxon>Ascomycota</taxon>
        <taxon>Pezizomycotina</taxon>
        <taxon>Sordariomycetes</taxon>
        <taxon>Hypocreomycetidae</taxon>
        <taxon>Hypocreales</taxon>
        <taxon>Ophiocordycipitaceae</taxon>
        <taxon>Hirsutella</taxon>
    </lineage>
</organism>
<dbReference type="RefSeq" id="XP_044718118.1">
    <property type="nucleotide sequence ID" value="XM_044867231.1"/>
</dbReference>
<dbReference type="Pfam" id="PF00400">
    <property type="entry name" value="WD40"/>
    <property type="match status" value="4"/>
</dbReference>
<proteinExistence type="predicted"/>
<dbReference type="PROSITE" id="PS50082">
    <property type="entry name" value="WD_REPEATS_2"/>
    <property type="match status" value="4"/>
</dbReference>
<dbReference type="PANTHER" id="PTHR19846">
    <property type="entry name" value="WD40 REPEAT PROTEIN"/>
    <property type="match status" value="1"/>
</dbReference>
<dbReference type="Gene3D" id="2.130.10.10">
    <property type="entry name" value="YVTN repeat-like/Quinoprotein amine dehydrogenase"/>
    <property type="match status" value="1"/>
</dbReference>
<dbReference type="EMBL" id="JAIZPD010000010">
    <property type="protein sequence ID" value="KAH0960605.1"/>
    <property type="molecule type" value="Genomic_DNA"/>
</dbReference>
<dbReference type="GeneID" id="68357889"/>
<dbReference type="InterPro" id="IPR036322">
    <property type="entry name" value="WD40_repeat_dom_sf"/>
</dbReference>
<dbReference type="InterPro" id="IPR015943">
    <property type="entry name" value="WD40/YVTN_repeat-like_dom_sf"/>
</dbReference>
<accession>A0A9P8SGK9</accession>
<dbReference type="GO" id="GO:0017070">
    <property type="term" value="F:U6 snRNA binding"/>
    <property type="evidence" value="ECO:0007669"/>
    <property type="project" value="TreeGrafter"/>
</dbReference>
<evidence type="ECO:0000256" key="3">
    <source>
        <dbReference type="PROSITE-ProRule" id="PRU00221"/>
    </source>
</evidence>